<dbReference type="EMBL" id="JAAEHK010000002">
    <property type="protein sequence ID" value="NDL69334.1"/>
    <property type="molecule type" value="Genomic_DNA"/>
</dbReference>
<dbReference type="SUPFAM" id="SSF46955">
    <property type="entry name" value="Putative DNA-binding domain"/>
    <property type="match status" value="1"/>
</dbReference>
<comment type="caution">
    <text evidence="1">The sequence shown here is derived from an EMBL/GenBank/DDBJ whole genome shotgun (WGS) entry which is preliminary data.</text>
</comment>
<reference evidence="1 2" key="1">
    <citation type="submission" date="2020-01" db="EMBL/GenBank/DDBJ databases">
        <title>Whole genome sequencing of Halomonas alkaliphila strain LS44.</title>
        <authorList>
            <person name="Kumar S."/>
            <person name="Paul D."/>
            <person name="Shouche Y."/>
            <person name="Suryavanshi M.V."/>
        </authorList>
    </citation>
    <scope>NUCLEOTIDE SEQUENCE [LARGE SCALE GENOMIC DNA]</scope>
    <source>
        <strain evidence="1 2">LS44</strain>
    </source>
</reference>
<dbReference type="Proteomes" id="UP000480312">
    <property type="component" value="Unassembled WGS sequence"/>
</dbReference>
<dbReference type="Gene3D" id="1.10.238.160">
    <property type="match status" value="1"/>
</dbReference>
<name>A0A7C9P5S0_9GAMM</name>
<accession>A0A7C9P5S0</accession>
<dbReference type="AlphaFoldDB" id="A0A7C9P5S0"/>
<dbReference type="RefSeq" id="WP_162217282.1">
    <property type="nucleotide sequence ID" value="NZ_JAAEHK010000002.1"/>
</dbReference>
<protein>
    <submittedName>
        <fullName evidence="1">AlpA family phage regulatory protein</fullName>
    </submittedName>
</protein>
<proteinExistence type="predicted"/>
<dbReference type="Pfam" id="PF05930">
    <property type="entry name" value="Phage_AlpA"/>
    <property type="match status" value="1"/>
</dbReference>
<sequence length="72" mass="8140">MAAKTKPQTTPKPGNEFLSAEQVSHRYGVHRASIYRWAKESTFPAPIKLGPNVTRWALADLEAWEQSQREAC</sequence>
<dbReference type="InterPro" id="IPR009061">
    <property type="entry name" value="DNA-bd_dom_put_sf"/>
</dbReference>
<gene>
    <name evidence="1" type="ORF">GPL32_02270</name>
</gene>
<evidence type="ECO:0000313" key="1">
    <source>
        <dbReference type="EMBL" id="NDL69334.1"/>
    </source>
</evidence>
<dbReference type="InterPro" id="IPR010260">
    <property type="entry name" value="AlpA"/>
</dbReference>
<organism evidence="1 2">
    <name type="scientific">Vreelandella alkaliphila</name>
    <dbReference type="NCBI Taxonomy" id="272774"/>
    <lineage>
        <taxon>Bacteria</taxon>
        <taxon>Pseudomonadati</taxon>
        <taxon>Pseudomonadota</taxon>
        <taxon>Gammaproteobacteria</taxon>
        <taxon>Oceanospirillales</taxon>
        <taxon>Halomonadaceae</taxon>
        <taxon>Vreelandella</taxon>
    </lineage>
</organism>
<evidence type="ECO:0000313" key="2">
    <source>
        <dbReference type="Proteomes" id="UP000480312"/>
    </source>
</evidence>
<dbReference type="OrthoDB" id="5297660at2"/>